<evidence type="ECO:0000259" key="12">
    <source>
        <dbReference type="Pfam" id="PF07715"/>
    </source>
</evidence>
<comment type="subcellular location">
    <subcellularLocation>
        <location evidence="1 8">Cell outer membrane</location>
        <topology evidence="1 8">Multi-pass membrane protein</topology>
    </subcellularLocation>
</comment>
<dbReference type="Pfam" id="PF00593">
    <property type="entry name" value="TonB_dep_Rec_b-barrel"/>
    <property type="match status" value="1"/>
</dbReference>
<dbReference type="Pfam" id="PF07715">
    <property type="entry name" value="Plug"/>
    <property type="match status" value="1"/>
</dbReference>
<feature type="domain" description="TonB-dependent receptor-like beta-barrel" evidence="11">
    <location>
        <begin position="277"/>
        <end position="698"/>
    </location>
</feature>
<feature type="chain" id="PRO_5047294496" evidence="10">
    <location>
        <begin position="27"/>
        <end position="735"/>
    </location>
</feature>
<dbReference type="CDD" id="cd01347">
    <property type="entry name" value="ligand_gated_channel"/>
    <property type="match status" value="1"/>
</dbReference>
<dbReference type="InterPro" id="IPR000531">
    <property type="entry name" value="Beta-barrel_TonB"/>
</dbReference>
<keyword evidence="7 8" id="KW-0998">Cell outer membrane</keyword>
<dbReference type="InterPro" id="IPR012910">
    <property type="entry name" value="Plug_dom"/>
</dbReference>
<feature type="domain" description="TonB-dependent receptor plug" evidence="12">
    <location>
        <begin position="65"/>
        <end position="168"/>
    </location>
</feature>
<keyword evidence="2 8" id="KW-0813">Transport</keyword>
<dbReference type="PROSITE" id="PS52016">
    <property type="entry name" value="TONB_DEPENDENT_REC_3"/>
    <property type="match status" value="1"/>
</dbReference>
<keyword evidence="13" id="KW-0675">Receptor</keyword>
<name>A0ABT4ACV9_9BACT</name>
<evidence type="ECO:0000259" key="11">
    <source>
        <dbReference type="Pfam" id="PF00593"/>
    </source>
</evidence>
<evidence type="ECO:0000256" key="7">
    <source>
        <dbReference type="ARBA" id="ARBA00023237"/>
    </source>
</evidence>
<evidence type="ECO:0000256" key="5">
    <source>
        <dbReference type="ARBA" id="ARBA00023077"/>
    </source>
</evidence>
<keyword evidence="5 9" id="KW-0798">TonB box</keyword>
<accession>A0ABT4ACV9</accession>
<reference evidence="13 14" key="1">
    <citation type="submission" date="2022-11" db="EMBL/GenBank/DDBJ databases">
        <title>Minimal conservation of predation-associated metabolite biosynthetic gene clusters underscores biosynthetic potential of Myxococcota including descriptions for ten novel species: Archangium lansinium sp. nov., Myxococcus landrumus sp. nov., Nannocystis bai.</title>
        <authorList>
            <person name="Ahearne A."/>
            <person name="Stevens C."/>
            <person name="Phillips K."/>
        </authorList>
    </citation>
    <scope>NUCLEOTIDE SEQUENCE [LARGE SCALE GENOMIC DNA]</scope>
    <source>
        <strain evidence="13 14">MIWBW</strain>
    </source>
</reference>
<evidence type="ECO:0000256" key="9">
    <source>
        <dbReference type="RuleBase" id="RU003357"/>
    </source>
</evidence>
<protein>
    <submittedName>
        <fullName evidence="13">TonB-dependent receptor</fullName>
    </submittedName>
</protein>
<comment type="caution">
    <text evidence="13">The sequence shown here is derived from an EMBL/GenBank/DDBJ whole genome shotgun (WGS) entry which is preliminary data.</text>
</comment>
<evidence type="ECO:0000256" key="3">
    <source>
        <dbReference type="ARBA" id="ARBA00022452"/>
    </source>
</evidence>
<proteinExistence type="inferred from homology"/>
<keyword evidence="4 8" id="KW-0812">Transmembrane</keyword>
<dbReference type="SUPFAM" id="SSF56935">
    <property type="entry name" value="Porins"/>
    <property type="match status" value="1"/>
</dbReference>
<evidence type="ECO:0000256" key="2">
    <source>
        <dbReference type="ARBA" id="ARBA00022448"/>
    </source>
</evidence>
<dbReference type="EMBL" id="JAPNKA010000001">
    <property type="protein sequence ID" value="MCY1079515.1"/>
    <property type="molecule type" value="Genomic_DNA"/>
</dbReference>
<organism evidence="13 14">
    <name type="scientific">Archangium lansingense</name>
    <dbReference type="NCBI Taxonomy" id="2995310"/>
    <lineage>
        <taxon>Bacteria</taxon>
        <taxon>Pseudomonadati</taxon>
        <taxon>Myxococcota</taxon>
        <taxon>Myxococcia</taxon>
        <taxon>Myxococcales</taxon>
        <taxon>Cystobacterineae</taxon>
        <taxon>Archangiaceae</taxon>
        <taxon>Archangium</taxon>
    </lineage>
</organism>
<keyword evidence="6 8" id="KW-0472">Membrane</keyword>
<evidence type="ECO:0000256" key="8">
    <source>
        <dbReference type="PROSITE-ProRule" id="PRU01360"/>
    </source>
</evidence>
<dbReference type="InterPro" id="IPR037066">
    <property type="entry name" value="Plug_dom_sf"/>
</dbReference>
<sequence length="735" mass="79065">MKPRRPHPTPAWLLTLGLALAPTAFAQQEAPAPTLAEVPEEERLSEEELTEEVVVTATRRPEAIANVPGAVTVVGREQLQAQYKASGQNIADALGKLVPGLALGNQSPSTYGQTLRGRNVLVLIDGVPQSAVRNVSRDLNTLSPEAIERVEVVRGTTAIYGEGASGGIINIITRPTGTGQPRFSTTLETTTAAVQPLGGLGGRLAQTADGAVGPLGFSLTGALERTSAQYDAEGDRIPPNPYGQGGLAESLRYDLSGALTWKLTKEQRMKLTAAHFQGRQDTRFTTDPGVNQLPIFGSKSRVLEGLEISQPEATRNTTLSLTYDHDAVLGSTVRAQLYYRNFLTNFFPSDGRTVATYRAITQSRLETQKGGARLEIGTPILEDLNVLWGLDAAQERTAQPVTVMDPQRYDASGGLAFVPMGERDWVPPMDIGTVAAFGQVEWAARKWLTLRAGVRHERIWLSVDDYVTLIDNPVEGARLRFRSTVFNAGLVVKPLRALSIYSNFSQGYSLPDVGLILRNANRPGASVATLNTAPQQVNMVEAGLRTDFEVVYGSLGAFINSSELGTSSGGLGVEPVRAPERVYGLEATLGARPLASLTLDANFTWLEGILKRDGAWGFLNGYRIPPPQLTLVAAHQTLPTWRNSVVLAVSGSRNRFKAKTAAGTAGFGELPVAPYATVDFASSLEVGKGTATLAVSNLLNQQYYPRVSQMLYSLRNDSYAAARGAVVSLSYTLRY</sequence>
<dbReference type="Proteomes" id="UP001207654">
    <property type="component" value="Unassembled WGS sequence"/>
</dbReference>
<keyword evidence="14" id="KW-1185">Reference proteome</keyword>
<dbReference type="InterPro" id="IPR036942">
    <property type="entry name" value="Beta-barrel_TonB_sf"/>
</dbReference>
<evidence type="ECO:0000313" key="13">
    <source>
        <dbReference type="EMBL" id="MCY1079515.1"/>
    </source>
</evidence>
<dbReference type="PANTHER" id="PTHR30069">
    <property type="entry name" value="TONB-DEPENDENT OUTER MEMBRANE RECEPTOR"/>
    <property type="match status" value="1"/>
</dbReference>
<dbReference type="Gene3D" id="2.170.130.10">
    <property type="entry name" value="TonB-dependent receptor, plug domain"/>
    <property type="match status" value="1"/>
</dbReference>
<comment type="similarity">
    <text evidence="8 9">Belongs to the TonB-dependent receptor family.</text>
</comment>
<keyword evidence="3 8" id="KW-1134">Transmembrane beta strand</keyword>
<evidence type="ECO:0000256" key="6">
    <source>
        <dbReference type="ARBA" id="ARBA00023136"/>
    </source>
</evidence>
<dbReference type="RefSeq" id="WP_267538231.1">
    <property type="nucleotide sequence ID" value="NZ_JAPNKA010000001.1"/>
</dbReference>
<gene>
    <name evidence="13" type="ORF">OV287_34160</name>
</gene>
<evidence type="ECO:0000256" key="1">
    <source>
        <dbReference type="ARBA" id="ARBA00004571"/>
    </source>
</evidence>
<feature type="signal peptide" evidence="10">
    <location>
        <begin position="1"/>
        <end position="26"/>
    </location>
</feature>
<dbReference type="InterPro" id="IPR039426">
    <property type="entry name" value="TonB-dep_rcpt-like"/>
</dbReference>
<dbReference type="Gene3D" id="2.40.170.20">
    <property type="entry name" value="TonB-dependent receptor, beta-barrel domain"/>
    <property type="match status" value="1"/>
</dbReference>
<evidence type="ECO:0000313" key="14">
    <source>
        <dbReference type="Proteomes" id="UP001207654"/>
    </source>
</evidence>
<evidence type="ECO:0000256" key="4">
    <source>
        <dbReference type="ARBA" id="ARBA00022692"/>
    </source>
</evidence>
<keyword evidence="10" id="KW-0732">Signal</keyword>
<dbReference type="PANTHER" id="PTHR30069:SF42">
    <property type="entry name" value="FERRIC AEROBACTIN RECEPTOR"/>
    <property type="match status" value="1"/>
</dbReference>
<evidence type="ECO:0000256" key="10">
    <source>
        <dbReference type="SAM" id="SignalP"/>
    </source>
</evidence>